<keyword evidence="2" id="KW-1185">Reference proteome</keyword>
<name>A0ACC1HUQ1_9FUNG</name>
<evidence type="ECO:0000313" key="2">
    <source>
        <dbReference type="Proteomes" id="UP001145114"/>
    </source>
</evidence>
<reference evidence="1" key="1">
    <citation type="submission" date="2022-06" db="EMBL/GenBank/DDBJ databases">
        <title>Phylogenomic reconstructions and comparative analyses of Kickxellomycotina fungi.</title>
        <authorList>
            <person name="Reynolds N.K."/>
            <person name="Stajich J.E."/>
            <person name="Barry K."/>
            <person name="Grigoriev I.V."/>
            <person name="Crous P."/>
            <person name="Smith M.E."/>
        </authorList>
    </citation>
    <scope>NUCLEOTIDE SEQUENCE</scope>
    <source>
        <strain evidence="1">RSA 2271</strain>
    </source>
</reference>
<organism evidence="1 2">
    <name type="scientific">Spiromyces aspiralis</name>
    <dbReference type="NCBI Taxonomy" id="68401"/>
    <lineage>
        <taxon>Eukaryota</taxon>
        <taxon>Fungi</taxon>
        <taxon>Fungi incertae sedis</taxon>
        <taxon>Zoopagomycota</taxon>
        <taxon>Kickxellomycotina</taxon>
        <taxon>Kickxellomycetes</taxon>
        <taxon>Kickxellales</taxon>
        <taxon>Kickxellaceae</taxon>
        <taxon>Spiromyces</taxon>
    </lineage>
</organism>
<gene>
    <name evidence="1" type="primary">TRP3_1</name>
    <name evidence="1" type="ORF">EV182_000280</name>
</gene>
<accession>A0ACC1HUQ1</accession>
<sequence>MPTTPSRCSAAGTVVKICGVSRPEDAICAAESGTDLIGIIFAKSSRQVSLPVAKQIASAVRSLRPPSSTVRKLDPNEYSNASDDRFVHAWFADHAKQVEAAEGPFIVGVFQNQPLEDILHIAQSVPLDIVQLHGDEPLSLTDQIPLPVIKAFHIDDEFDLESSGLSTPLHHAFILLDTKVKGADHQGGKGVSFDWNIAGSLVHNTGLPLIMAGGLTPSNVSKAIQVGTPWGVDVSSGVEQDAPPDEGGKKKDAIKIRQFVYNSKQQQQPQPS</sequence>
<comment type="caution">
    <text evidence="1">The sequence shown here is derived from an EMBL/GenBank/DDBJ whole genome shotgun (WGS) entry which is preliminary data.</text>
</comment>
<dbReference type="EMBL" id="JAMZIH010000009">
    <property type="protein sequence ID" value="KAJ1680294.1"/>
    <property type="molecule type" value="Genomic_DNA"/>
</dbReference>
<evidence type="ECO:0000313" key="1">
    <source>
        <dbReference type="EMBL" id="KAJ1680294.1"/>
    </source>
</evidence>
<protein>
    <submittedName>
        <fullName evidence="1">Anthranilate synthase / indole-3-glycerol phosphate synthase</fullName>
    </submittedName>
</protein>
<dbReference type="Proteomes" id="UP001145114">
    <property type="component" value="Unassembled WGS sequence"/>
</dbReference>
<proteinExistence type="predicted"/>